<dbReference type="InterPro" id="IPR011483">
    <property type="entry name" value="Sde182_NH-like"/>
</dbReference>
<reference evidence="2" key="1">
    <citation type="submission" date="2013-01" db="EMBL/GenBank/DDBJ databases">
        <title>Genome assembly of Mariniradius saccharolyticus AK6.</title>
        <authorList>
            <person name="Vaidya B."/>
            <person name="Khatri I."/>
            <person name="Tanuku N.R.S."/>
            <person name="Subramanian S."/>
            <person name="Pinnaka A."/>
        </authorList>
    </citation>
    <scope>NUCLEOTIDE SEQUENCE [LARGE SCALE GENOMIC DNA]</scope>
    <source>
        <strain evidence="2">AK6</strain>
    </source>
</reference>
<comment type="caution">
    <text evidence="2">The sequence shown here is derived from an EMBL/GenBank/DDBJ whole genome shotgun (WGS) entry which is preliminary data.</text>
</comment>
<dbReference type="InParanoid" id="M7XAV7"/>
<dbReference type="Pfam" id="PF07632">
    <property type="entry name" value="Sde182_NH-like"/>
    <property type="match status" value="1"/>
</dbReference>
<dbReference type="AlphaFoldDB" id="M7XAV7"/>
<name>M7XAV7_9BACT</name>
<dbReference type="STRING" id="1239962.C943_02029"/>
<gene>
    <name evidence="2" type="ORF">C943_02029</name>
</gene>
<dbReference type="SUPFAM" id="SSF53590">
    <property type="entry name" value="Nucleoside hydrolase"/>
    <property type="match status" value="1"/>
</dbReference>
<dbReference type="Proteomes" id="UP000010953">
    <property type="component" value="Unassembled WGS sequence"/>
</dbReference>
<dbReference type="Gene3D" id="3.90.245.10">
    <property type="entry name" value="Ribonucleoside hydrolase-like"/>
    <property type="match status" value="1"/>
</dbReference>
<protein>
    <submittedName>
        <fullName evidence="2">Signal peptide protein</fullName>
    </submittedName>
</protein>
<keyword evidence="3" id="KW-1185">Reference proteome</keyword>
<feature type="domain" description="Cellulose-binding Sde182 nucleoside hydrolase-like" evidence="1">
    <location>
        <begin position="53"/>
        <end position="292"/>
    </location>
</feature>
<dbReference type="EMBL" id="AMZY02000018">
    <property type="protein sequence ID" value="EMS31758.1"/>
    <property type="molecule type" value="Genomic_DNA"/>
</dbReference>
<sequence length="340" mass="39073">MLRTFQTSAPESHFEKKMPFPSNNKKIKYLLSSLVIFFTAAVVPGFSQEKIPVIISTDIGGDDPDDHQSLVHFLLYADRFETLGIISSPPGKGRLGDIEEVLDAYEEDFPKLKASGLDYPSPAQLRKVSRQGETEIQTTPSPERLSPGAEFMVKQIIDFGKPVYVLVWGSMTDLAQAIHFHPEIKPLIRVYSIGSWNTQQDQKSRDYLWNNHPDFWWIENNTTFRGMYMGGVQEEPWGNSSFVESFVKDFGHLGKLFFEKKPDIKMGDTPSVLYLLQGNPENPEGENWGGSFMRSNDRPNYWTDRADPELIENMRPGAKTVNKHRREFLKDWKERMEMLK</sequence>
<organism evidence="2 3">
    <name type="scientific">Mariniradius saccharolyticus AK6</name>
    <dbReference type="NCBI Taxonomy" id="1239962"/>
    <lineage>
        <taxon>Bacteria</taxon>
        <taxon>Pseudomonadati</taxon>
        <taxon>Bacteroidota</taxon>
        <taxon>Cytophagia</taxon>
        <taxon>Cytophagales</taxon>
        <taxon>Cyclobacteriaceae</taxon>
        <taxon>Mariniradius</taxon>
    </lineage>
</organism>
<dbReference type="GO" id="GO:0016799">
    <property type="term" value="F:hydrolase activity, hydrolyzing N-glycosyl compounds"/>
    <property type="evidence" value="ECO:0007669"/>
    <property type="project" value="InterPro"/>
</dbReference>
<evidence type="ECO:0000259" key="1">
    <source>
        <dbReference type="Pfam" id="PF07632"/>
    </source>
</evidence>
<dbReference type="eggNOG" id="COG5297">
    <property type="taxonomic scope" value="Bacteria"/>
</dbReference>
<accession>M7XAV7</accession>
<evidence type="ECO:0000313" key="3">
    <source>
        <dbReference type="Proteomes" id="UP000010953"/>
    </source>
</evidence>
<dbReference type="InterPro" id="IPR036452">
    <property type="entry name" value="Ribo_hydro-like"/>
</dbReference>
<proteinExistence type="predicted"/>
<evidence type="ECO:0000313" key="2">
    <source>
        <dbReference type="EMBL" id="EMS31758.1"/>
    </source>
</evidence>